<protein>
    <recommendedName>
        <fullName evidence="2">FecR protein domain-containing protein</fullName>
    </recommendedName>
</protein>
<gene>
    <name evidence="3" type="ORF">GCM10023091_19990</name>
</gene>
<keyword evidence="4" id="KW-1185">Reference proteome</keyword>
<evidence type="ECO:0000256" key="1">
    <source>
        <dbReference type="SAM" id="Phobius"/>
    </source>
</evidence>
<organism evidence="3 4">
    <name type="scientific">Ravibacter arvi</name>
    <dbReference type="NCBI Taxonomy" id="2051041"/>
    <lineage>
        <taxon>Bacteria</taxon>
        <taxon>Pseudomonadati</taxon>
        <taxon>Bacteroidota</taxon>
        <taxon>Cytophagia</taxon>
        <taxon>Cytophagales</taxon>
        <taxon>Spirosomataceae</taxon>
        <taxon>Ravibacter</taxon>
    </lineage>
</organism>
<reference evidence="4" key="1">
    <citation type="journal article" date="2019" name="Int. J. Syst. Evol. Microbiol.">
        <title>The Global Catalogue of Microorganisms (GCM) 10K type strain sequencing project: providing services to taxonomists for standard genome sequencing and annotation.</title>
        <authorList>
            <consortium name="The Broad Institute Genomics Platform"/>
            <consortium name="The Broad Institute Genome Sequencing Center for Infectious Disease"/>
            <person name="Wu L."/>
            <person name="Ma J."/>
        </authorList>
    </citation>
    <scope>NUCLEOTIDE SEQUENCE [LARGE SCALE GENOMIC DNA]</scope>
    <source>
        <strain evidence="4">JCM 31920</strain>
    </source>
</reference>
<dbReference type="Pfam" id="PF04773">
    <property type="entry name" value="FecR"/>
    <property type="match status" value="1"/>
</dbReference>
<dbReference type="PANTHER" id="PTHR30273">
    <property type="entry name" value="PERIPLASMIC SIGNAL SENSOR AND SIGMA FACTOR ACTIVATOR FECR-RELATED"/>
    <property type="match status" value="1"/>
</dbReference>
<dbReference type="PIRSF" id="PIRSF018266">
    <property type="entry name" value="FecR"/>
    <property type="match status" value="1"/>
</dbReference>
<keyword evidence="1" id="KW-0472">Membrane</keyword>
<feature type="transmembrane region" description="Helical" evidence="1">
    <location>
        <begin position="96"/>
        <end position="115"/>
    </location>
</feature>
<evidence type="ECO:0000313" key="4">
    <source>
        <dbReference type="Proteomes" id="UP001501508"/>
    </source>
</evidence>
<evidence type="ECO:0000313" key="3">
    <source>
        <dbReference type="EMBL" id="GAA4438830.1"/>
    </source>
</evidence>
<name>A0ABP8LWJ9_9BACT</name>
<dbReference type="EMBL" id="BAABEY010000020">
    <property type="protein sequence ID" value="GAA4438830.1"/>
    <property type="molecule type" value="Genomic_DNA"/>
</dbReference>
<evidence type="ECO:0000259" key="2">
    <source>
        <dbReference type="Pfam" id="PF04773"/>
    </source>
</evidence>
<proteinExistence type="predicted"/>
<dbReference type="PANTHER" id="PTHR30273:SF2">
    <property type="entry name" value="PROTEIN FECR"/>
    <property type="match status" value="1"/>
</dbReference>
<keyword evidence="1" id="KW-1133">Transmembrane helix</keyword>
<sequence>MKMKPDDLILDDTFLAWYFRTDEAAFKKWEAVRETDPVAKGQMDEAVRMIKIMTAGEMPVLPEQQAAAHSRLMTRIDDWEQRRQFPRQLSGRRLRVWSGVAASVAVLVMVAYWLYPGKSDSYTTVAGESRRIELSDGSVVNLNGGSSLEVQLAKGKDRQVWLKGEAYFQVSKMENGRKFIVHTDDLNVEVLGTEFNVKGRAEKTVVVLESGKVQLSLGDQHGDKMLMKPGEKAEFSRESGKLTKQEVNTRVYTSWREGKVLFENAGVNEIAEILRDRYGLTVQVRNGSALGEFNGLFPADDKEIVLTALQKTYPGRIVRNDNSIQIK</sequence>
<comment type="caution">
    <text evidence="3">The sequence shown here is derived from an EMBL/GenBank/DDBJ whole genome shotgun (WGS) entry which is preliminary data.</text>
</comment>
<keyword evidence="1" id="KW-0812">Transmembrane</keyword>
<dbReference type="Gene3D" id="2.60.120.1440">
    <property type="match status" value="1"/>
</dbReference>
<dbReference type="RefSeq" id="WP_345028478.1">
    <property type="nucleotide sequence ID" value="NZ_BAABEY010000020.1"/>
</dbReference>
<accession>A0ABP8LWJ9</accession>
<dbReference type="InterPro" id="IPR012373">
    <property type="entry name" value="Ferrdict_sens_TM"/>
</dbReference>
<dbReference type="InterPro" id="IPR006860">
    <property type="entry name" value="FecR"/>
</dbReference>
<dbReference type="Proteomes" id="UP001501508">
    <property type="component" value="Unassembled WGS sequence"/>
</dbReference>
<feature type="domain" description="FecR protein" evidence="2">
    <location>
        <begin position="120"/>
        <end position="214"/>
    </location>
</feature>